<dbReference type="Gene3D" id="4.10.80.30">
    <property type="entry name" value="DNA polymerase, domain 6"/>
    <property type="match status" value="1"/>
</dbReference>
<evidence type="ECO:0000313" key="5">
    <source>
        <dbReference type="EMBL" id="KRM04254.1"/>
    </source>
</evidence>
<dbReference type="PANTHER" id="PTHR33308">
    <property type="entry name" value="PEPTIDOGLYCAN HYDROLASE FLGJ"/>
    <property type="match status" value="1"/>
</dbReference>
<dbReference type="InterPro" id="IPR002901">
    <property type="entry name" value="MGlyc_endo_b_GlcNAc-like_dom"/>
</dbReference>
<keyword evidence="3" id="KW-0732">Signal</keyword>
<dbReference type="InterPro" id="IPR024968">
    <property type="entry name" value="SlpA_C_lactobacillus"/>
</dbReference>
<dbReference type="Pfam" id="PF01832">
    <property type="entry name" value="Glucosaminidase"/>
    <property type="match status" value="1"/>
</dbReference>
<dbReference type="AlphaFoldDB" id="A0A0R1VFD0"/>
<reference evidence="5 6" key="1">
    <citation type="journal article" date="2015" name="Genome Announc.">
        <title>Expanding the biotechnology potential of lactobacilli through comparative genomics of 213 strains and associated genera.</title>
        <authorList>
            <person name="Sun Z."/>
            <person name="Harris H.M."/>
            <person name="McCann A."/>
            <person name="Guo C."/>
            <person name="Argimon S."/>
            <person name="Zhang W."/>
            <person name="Yang X."/>
            <person name="Jeffery I.B."/>
            <person name="Cooney J.C."/>
            <person name="Kagawa T.F."/>
            <person name="Liu W."/>
            <person name="Song Y."/>
            <person name="Salvetti E."/>
            <person name="Wrobel A."/>
            <person name="Rasinkangas P."/>
            <person name="Parkhill J."/>
            <person name="Rea M.C."/>
            <person name="O'Sullivan O."/>
            <person name="Ritari J."/>
            <person name="Douillard F.P."/>
            <person name="Paul Ross R."/>
            <person name="Yang R."/>
            <person name="Briner A.E."/>
            <person name="Felis G.E."/>
            <person name="de Vos W.M."/>
            <person name="Barrangou R."/>
            <person name="Klaenhammer T.R."/>
            <person name="Caufield P.W."/>
            <person name="Cui Y."/>
            <person name="Zhang H."/>
            <person name="O'Toole P.W."/>
        </authorList>
    </citation>
    <scope>NUCLEOTIDE SEQUENCE [LARGE SCALE GENOMIC DNA]</scope>
    <source>
        <strain evidence="5 6">DSM 16761</strain>
    </source>
</reference>
<dbReference type="eggNOG" id="COG1705">
    <property type="taxonomic scope" value="Bacteria"/>
</dbReference>
<dbReference type="SMART" id="SM00047">
    <property type="entry name" value="LYZ2"/>
    <property type="match status" value="1"/>
</dbReference>
<dbReference type="OrthoDB" id="2155627at2"/>
<sequence length="409" mass="45096">MKKRLLTSIASAVMLTSVATPVVNNAINIVHSQKVSAATTDEQADFLNKAAKQAVRAAKKYGTYPSVMIAQAIVESGWGQSGLAVNANNLFGMKADDSWTGATYTSKTREEDKNGKSYYVTAKFRKYNTLEESFEDNGQKLREGVSWQPLRYKGAWIENADNYAQATKALTGTYATDSKYDAALNSRITAHNLSKYDPVVTKTAKVYTVEKGGSVYNWPTDHSVASPVGSVKQGEKVIVTKTITYNDGSSRMYIDGKGWINGSALGKGKKSSSSEPITQAPKGATKIQKNLMHNAYVYDKNGKKLAGKMFKVSDEEGAKLINTYGTKTIKGKSYYRIGENEYIAAGNIDGTLKFLKRNSYVYNQYGNRDNSLKRKKNEQVATYGSAVTINGAKYYRIGIRQYIKKSNFM</sequence>
<name>A0A0R1VFD0_9LACO</name>
<dbReference type="Proteomes" id="UP000051307">
    <property type="component" value="Unassembled WGS sequence"/>
</dbReference>
<feature type="chain" id="PRO_5038476758" description="Mannosyl-glycoprotein endo-beta-N-acetylglucosamidase-like domain-containing protein" evidence="3">
    <location>
        <begin position="20"/>
        <end position="409"/>
    </location>
</feature>
<keyword evidence="2" id="KW-0378">Hydrolase</keyword>
<protein>
    <recommendedName>
        <fullName evidence="4">Mannosyl-glycoprotein endo-beta-N-acetylglucosamidase-like domain-containing protein</fullName>
    </recommendedName>
</protein>
<comment type="similarity">
    <text evidence="1">Belongs to the glycosyl hydrolase 73 family.</text>
</comment>
<feature type="domain" description="Mannosyl-glycoprotein endo-beta-N-acetylglucosamidase-like" evidence="4">
    <location>
        <begin position="34"/>
        <end position="197"/>
    </location>
</feature>
<dbReference type="InterPro" id="IPR051056">
    <property type="entry name" value="Glycosyl_Hydrolase_73"/>
</dbReference>
<organism evidence="5 6">
    <name type="scientific">Lactobacillus kitasatonis DSM 16761 = JCM 1039</name>
    <dbReference type="NCBI Taxonomy" id="1423767"/>
    <lineage>
        <taxon>Bacteria</taxon>
        <taxon>Bacillati</taxon>
        <taxon>Bacillota</taxon>
        <taxon>Bacilli</taxon>
        <taxon>Lactobacillales</taxon>
        <taxon>Lactobacillaceae</taxon>
        <taxon>Lactobacillus</taxon>
    </lineage>
</organism>
<dbReference type="RefSeq" id="WP_025014800.1">
    <property type="nucleotide sequence ID" value="NZ_AZFU01000022.1"/>
</dbReference>
<dbReference type="Gene3D" id="1.10.530.10">
    <property type="match status" value="1"/>
</dbReference>
<dbReference type="GO" id="GO:0004040">
    <property type="term" value="F:amidase activity"/>
    <property type="evidence" value="ECO:0007669"/>
    <property type="project" value="InterPro"/>
</dbReference>
<evidence type="ECO:0000256" key="3">
    <source>
        <dbReference type="SAM" id="SignalP"/>
    </source>
</evidence>
<feature type="signal peptide" evidence="3">
    <location>
        <begin position="1"/>
        <end position="19"/>
    </location>
</feature>
<accession>A0A0R1VFD0</accession>
<dbReference type="EMBL" id="AZFU01000022">
    <property type="protein sequence ID" value="KRM04254.1"/>
    <property type="molecule type" value="Genomic_DNA"/>
</dbReference>
<evidence type="ECO:0000256" key="1">
    <source>
        <dbReference type="ARBA" id="ARBA00010266"/>
    </source>
</evidence>
<evidence type="ECO:0000313" key="6">
    <source>
        <dbReference type="Proteomes" id="UP000051307"/>
    </source>
</evidence>
<dbReference type="Pfam" id="PF03217">
    <property type="entry name" value="SlpA"/>
    <property type="match status" value="2"/>
</dbReference>
<comment type="caution">
    <text evidence="5">The sequence shown here is derived from an EMBL/GenBank/DDBJ whole genome shotgun (WGS) entry which is preliminary data.</text>
</comment>
<dbReference type="PANTHER" id="PTHR33308:SF9">
    <property type="entry name" value="PEPTIDOGLYCAN HYDROLASE FLGJ"/>
    <property type="match status" value="1"/>
</dbReference>
<evidence type="ECO:0000259" key="4">
    <source>
        <dbReference type="SMART" id="SM00047"/>
    </source>
</evidence>
<gene>
    <name evidence="5" type="ORF">FC59_GL001005</name>
</gene>
<proteinExistence type="inferred from homology"/>
<dbReference type="PATRIC" id="fig|1423767.3.peg.1038"/>
<evidence type="ECO:0000256" key="2">
    <source>
        <dbReference type="ARBA" id="ARBA00022801"/>
    </source>
</evidence>